<organism evidence="9 10">
    <name type="scientific">Ensete ventricosum</name>
    <name type="common">Abyssinian banana</name>
    <name type="synonym">Musa ensete</name>
    <dbReference type="NCBI Taxonomy" id="4639"/>
    <lineage>
        <taxon>Eukaryota</taxon>
        <taxon>Viridiplantae</taxon>
        <taxon>Streptophyta</taxon>
        <taxon>Embryophyta</taxon>
        <taxon>Tracheophyta</taxon>
        <taxon>Spermatophyta</taxon>
        <taxon>Magnoliopsida</taxon>
        <taxon>Liliopsida</taxon>
        <taxon>Zingiberales</taxon>
        <taxon>Musaceae</taxon>
        <taxon>Ensete</taxon>
    </lineage>
</organism>
<dbReference type="GO" id="GO:0006355">
    <property type="term" value="P:regulation of DNA-templated transcription"/>
    <property type="evidence" value="ECO:0007669"/>
    <property type="project" value="InterPro"/>
</dbReference>
<feature type="region of interest" description="Disordered" evidence="7">
    <location>
        <begin position="336"/>
        <end position="365"/>
    </location>
</feature>
<dbReference type="GO" id="GO:0043565">
    <property type="term" value="F:sequence-specific DNA binding"/>
    <property type="evidence" value="ECO:0007669"/>
    <property type="project" value="InterPro"/>
</dbReference>
<proteinExistence type="inferred from homology"/>
<dbReference type="GO" id="GO:0030154">
    <property type="term" value="P:cell differentiation"/>
    <property type="evidence" value="ECO:0007669"/>
    <property type="project" value="TreeGrafter"/>
</dbReference>
<feature type="compositionally biased region" description="Basic residues" evidence="7">
    <location>
        <begin position="248"/>
        <end position="257"/>
    </location>
</feature>
<dbReference type="PROSITE" id="PS00344">
    <property type="entry name" value="GATA_ZN_FINGER_1"/>
    <property type="match status" value="1"/>
</dbReference>
<feature type="domain" description="GATA-type" evidence="8">
    <location>
        <begin position="264"/>
        <end position="300"/>
    </location>
</feature>
<dbReference type="AlphaFoldDB" id="A0AAV8RRC8"/>
<feature type="compositionally biased region" description="Low complexity" evidence="7">
    <location>
        <begin position="72"/>
        <end position="87"/>
    </location>
</feature>
<keyword evidence="10" id="KW-1185">Reference proteome</keyword>
<evidence type="ECO:0000313" key="10">
    <source>
        <dbReference type="Proteomes" id="UP001222027"/>
    </source>
</evidence>
<dbReference type="CDD" id="cd00202">
    <property type="entry name" value="ZnF_GATA"/>
    <property type="match status" value="1"/>
</dbReference>
<keyword evidence="4" id="KW-0862">Zinc</keyword>
<dbReference type="EMBL" id="JAQQAF010000002">
    <property type="protein sequence ID" value="KAJ8504754.1"/>
    <property type="molecule type" value="Genomic_DNA"/>
</dbReference>
<evidence type="ECO:0000256" key="5">
    <source>
        <dbReference type="ARBA" id="ARBA00023159"/>
    </source>
</evidence>
<reference evidence="9 10" key="1">
    <citation type="submission" date="2022-12" db="EMBL/GenBank/DDBJ databases">
        <title>Chromosome-scale assembly of the Ensete ventricosum genome.</title>
        <authorList>
            <person name="Dussert Y."/>
            <person name="Stocks J."/>
            <person name="Wendawek A."/>
            <person name="Woldeyes F."/>
            <person name="Nichols R.A."/>
            <person name="Borrell J.S."/>
        </authorList>
    </citation>
    <scope>NUCLEOTIDE SEQUENCE [LARGE SCALE GENOMIC DNA]</scope>
    <source>
        <strain evidence="10">cv. Maze</strain>
        <tissue evidence="9">Seeds</tissue>
    </source>
</reference>
<dbReference type="PANTHER" id="PTHR45658:SF92">
    <property type="entry name" value="GATA TRANSCRIPTION FACTOR 5"/>
    <property type="match status" value="1"/>
</dbReference>
<name>A0AAV8RRC8_ENSVE</name>
<evidence type="ECO:0000256" key="6">
    <source>
        <dbReference type="PROSITE-ProRule" id="PRU00094"/>
    </source>
</evidence>
<dbReference type="Gene3D" id="3.30.50.10">
    <property type="entry name" value="Erythroid Transcription Factor GATA-1, subunit A"/>
    <property type="match status" value="1"/>
</dbReference>
<feature type="region of interest" description="Disordered" evidence="7">
    <location>
        <begin position="51"/>
        <end position="87"/>
    </location>
</feature>
<dbReference type="Pfam" id="PF00320">
    <property type="entry name" value="GATA"/>
    <property type="match status" value="1"/>
</dbReference>
<dbReference type="SMART" id="SM00401">
    <property type="entry name" value="ZnF_GATA"/>
    <property type="match status" value="1"/>
</dbReference>
<dbReference type="PANTHER" id="PTHR45658">
    <property type="entry name" value="GATA TRANSCRIPTION FACTOR"/>
    <property type="match status" value="1"/>
</dbReference>
<evidence type="ECO:0000256" key="1">
    <source>
        <dbReference type="ARBA" id="ARBA00005694"/>
    </source>
</evidence>
<feature type="compositionally biased region" description="Basic and acidic residues" evidence="7">
    <location>
        <begin position="52"/>
        <end position="70"/>
    </location>
</feature>
<feature type="region of interest" description="Disordered" evidence="7">
    <location>
        <begin position="1"/>
        <end position="20"/>
    </location>
</feature>
<keyword evidence="5" id="KW-0010">Activator</keyword>
<dbReference type="GO" id="GO:0005634">
    <property type="term" value="C:nucleus"/>
    <property type="evidence" value="ECO:0007669"/>
    <property type="project" value="TreeGrafter"/>
</dbReference>
<dbReference type="InterPro" id="IPR000679">
    <property type="entry name" value="Znf_GATA"/>
</dbReference>
<dbReference type="PROSITE" id="PS50114">
    <property type="entry name" value="GATA_ZN_FINGER_2"/>
    <property type="match status" value="1"/>
</dbReference>
<sequence length="365" mass="39389">MEAPKTSLLQQQQQPQGSHGVLDEDVVWAVGNGNFWGEEFSVDDLLNLEFIENEKGAEEEGEEAEHKGTEDSNSGSPSPSSSSSSLSFQPLSVISLPAHDAEELEWVSLIIDDSLPDFSSCPDVVPLPLAPRSPDETETLAESRRAHITEGDCSVSPTVCVLSTEAVVPVKAKRSKRSRTTAGCWSVSRPLPFAESSSDSITTTTSSSSASSFSSPALSFHRVTDHLSAAGEKSILFCGGLPRDKQQKPNKHRRKPKSPPSATTSNERRCTHCGAQKTPQWRAGPLGPKTLCNACGVRFKSGRLLPEYRPACSPTFVSHVHSNCHRKVLEMRREKQAAAPAPAPPVTSFSTRTTGPAEPVDLYVM</sequence>
<dbReference type="InterPro" id="IPR051140">
    <property type="entry name" value="GATA_TF"/>
</dbReference>
<accession>A0AAV8RRC8</accession>
<protein>
    <recommendedName>
        <fullName evidence="8">GATA-type domain-containing protein</fullName>
    </recommendedName>
</protein>
<dbReference type="FunFam" id="3.30.50.10:FF:000018">
    <property type="entry name" value="GATA transcription factor"/>
    <property type="match status" value="1"/>
</dbReference>
<evidence type="ECO:0000256" key="7">
    <source>
        <dbReference type="SAM" id="MobiDB-lite"/>
    </source>
</evidence>
<dbReference type="Proteomes" id="UP001222027">
    <property type="component" value="Unassembled WGS sequence"/>
</dbReference>
<feature type="region of interest" description="Disordered" evidence="7">
    <location>
        <begin position="239"/>
        <end position="273"/>
    </location>
</feature>
<evidence type="ECO:0000313" key="9">
    <source>
        <dbReference type="EMBL" id="KAJ8504754.1"/>
    </source>
</evidence>
<keyword evidence="2" id="KW-0479">Metal-binding</keyword>
<evidence type="ECO:0000259" key="8">
    <source>
        <dbReference type="PROSITE" id="PS50114"/>
    </source>
</evidence>
<comment type="similarity">
    <text evidence="1">Belongs to the type IV zinc-finger family. Class A subfamily.</text>
</comment>
<comment type="caution">
    <text evidence="9">The sequence shown here is derived from an EMBL/GenBank/DDBJ whole genome shotgun (WGS) entry which is preliminary data.</text>
</comment>
<evidence type="ECO:0000256" key="3">
    <source>
        <dbReference type="ARBA" id="ARBA00022771"/>
    </source>
</evidence>
<evidence type="ECO:0000256" key="2">
    <source>
        <dbReference type="ARBA" id="ARBA00022723"/>
    </source>
</evidence>
<dbReference type="GO" id="GO:0008270">
    <property type="term" value="F:zinc ion binding"/>
    <property type="evidence" value="ECO:0007669"/>
    <property type="project" value="UniProtKB-KW"/>
</dbReference>
<dbReference type="SUPFAM" id="SSF57716">
    <property type="entry name" value="Glucocorticoid receptor-like (DNA-binding domain)"/>
    <property type="match status" value="1"/>
</dbReference>
<feature type="region of interest" description="Disordered" evidence="7">
    <location>
        <begin position="196"/>
        <end position="215"/>
    </location>
</feature>
<keyword evidence="3 6" id="KW-0863">Zinc-finger</keyword>
<dbReference type="InterPro" id="IPR013088">
    <property type="entry name" value="Znf_NHR/GATA"/>
</dbReference>
<evidence type="ECO:0000256" key="4">
    <source>
        <dbReference type="ARBA" id="ARBA00022833"/>
    </source>
</evidence>
<gene>
    <name evidence="9" type="ORF">OPV22_005640</name>
</gene>